<dbReference type="InterPro" id="IPR008030">
    <property type="entry name" value="NmrA-like"/>
</dbReference>
<gene>
    <name evidence="2" type="ORF">MAM1_0510d10789</name>
</gene>
<dbReference type="SUPFAM" id="SSF51735">
    <property type="entry name" value="NAD(P)-binding Rossmann-fold domains"/>
    <property type="match status" value="1"/>
</dbReference>
<sequence length="368" mass="43564">MSQQQQQQSNTSRNVFVITNGDSLVGYALAYRCLEAMEKHEVEPEISGHKIRLLCRSRSGFGLSRLEKMGAEIMEVNYKDEDKMRDCLKDVMCVMMIPEFSFDREKEAECLIKAAKHQHVEHISMLSWIGVDRIHKSDNSQQGSQFRNLEQICHIEKMVKEEFSGEKHCIVRFPMVYQLFYYLAPQLEGENRLCLPVEKNKKFTSLDLNDVVEGVHRLAKKQRERLAGRQIEFQFKKQVYEFTCSKALSGEEMARQIGEGLGRHDMKFQHISGNDLKKQLEHIKNDDRFKERPDQRGDFKKGRDGFWAFPINKYIHECKIDTMMEWWQLANKGELDMHSDELRHILDREPHSLKKYFEENRDQFKRFK</sequence>
<dbReference type="EMBL" id="DF836799">
    <property type="protein sequence ID" value="GAN11230.1"/>
    <property type="molecule type" value="Genomic_DNA"/>
</dbReference>
<keyword evidence="3" id="KW-1185">Reference proteome</keyword>
<dbReference type="OrthoDB" id="10254221at2759"/>
<organism evidence="2">
    <name type="scientific">Mucor ambiguus</name>
    <dbReference type="NCBI Taxonomy" id="91626"/>
    <lineage>
        <taxon>Eukaryota</taxon>
        <taxon>Fungi</taxon>
        <taxon>Fungi incertae sedis</taxon>
        <taxon>Mucoromycota</taxon>
        <taxon>Mucoromycotina</taxon>
        <taxon>Mucoromycetes</taxon>
        <taxon>Mucorales</taxon>
        <taxon>Mucorineae</taxon>
        <taxon>Mucoraceae</taxon>
        <taxon>Mucor</taxon>
    </lineage>
</organism>
<dbReference type="PANTHER" id="PTHR47129:SF1">
    <property type="entry name" value="NMRA-LIKE DOMAIN-CONTAINING PROTEIN"/>
    <property type="match status" value="1"/>
</dbReference>
<dbReference type="InterPro" id="IPR036291">
    <property type="entry name" value="NAD(P)-bd_dom_sf"/>
</dbReference>
<dbReference type="InterPro" id="IPR052718">
    <property type="entry name" value="NmrA-type_oxidoreductase"/>
</dbReference>
<accession>A0A0C9LYQ5</accession>
<dbReference type="PANTHER" id="PTHR47129">
    <property type="entry name" value="QUINONE OXIDOREDUCTASE 2"/>
    <property type="match status" value="1"/>
</dbReference>
<dbReference type="STRING" id="91626.A0A0C9LYQ5"/>
<proteinExistence type="predicted"/>
<name>A0A0C9LYQ5_9FUNG</name>
<evidence type="ECO:0000313" key="3">
    <source>
        <dbReference type="Proteomes" id="UP000053815"/>
    </source>
</evidence>
<reference evidence="2" key="1">
    <citation type="submission" date="2014-09" db="EMBL/GenBank/DDBJ databases">
        <title>Draft genome sequence of an oleaginous Mucoromycotina fungus Mucor ambiguus NBRC6742.</title>
        <authorList>
            <person name="Takeda I."/>
            <person name="Yamane N."/>
            <person name="Morita T."/>
            <person name="Tamano K."/>
            <person name="Machida M."/>
            <person name="Baker S."/>
            <person name="Koike H."/>
        </authorList>
    </citation>
    <scope>NUCLEOTIDE SEQUENCE</scope>
    <source>
        <strain evidence="2">NBRC 6742</strain>
    </source>
</reference>
<dbReference type="Proteomes" id="UP000053815">
    <property type="component" value="Unassembled WGS sequence"/>
</dbReference>
<feature type="domain" description="NmrA-like" evidence="1">
    <location>
        <begin position="47"/>
        <end position="280"/>
    </location>
</feature>
<dbReference type="Pfam" id="PF05368">
    <property type="entry name" value="NmrA"/>
    <property type="match status" value="1"/>
</dbReference>
<protein>
    <recommendedName>
        <fullName evidence="1">NmrA-like domain-containing protein</fullName>
    </recommendedName>
</protein>
<dbReference type="AlphaFoldDB" id="A0A0C9LYQ5"/>
<dbReference type="Gene3D" id="3.40.50.720">
    <property type="entry name" value="NAD(P)-binding Rossmann-like Domain"/>
    <property type="match status" value="1"/>
</dbReference>
<evidence type="ECO:0000313" key="2">
    <source>
        <dbReference type="EMBL" id="GAN11230.1"/>
    </source>
</evidence>
<evidence type="ECO:0000259" key="1">
    <source>
        <dbReference type="Pfam" id="PF05368"/>
    </source>
</evidence>